<evidence type="ECO:0000256" key="1">
    <source>
        <dbReference type="ARBA" id="ARBA00009330"/>
    </source>
</evidence>
<dbReference type="GO" id="GO:0044384">
    <property type="term" value="C:host outer membrane"/>
    <property type="evidence" value="ECO:0007669"/>
    <property type="project" value="InterPro"/>
</dbReference>
<dbReference type="PANTHER" id="PTHR36920">
    <property type="match status" value="1"/>
</dbReference>
<dbReference type="Gene3D" id="2.40.160.20">
    <property type="match status" value="1"/>
</dbReference>
<name>A0A512DZL3_9PROT</name>
<dbReference type="InterPro" id="IPR011250">
    <property type="entry name" value="OMP/PagP_B-barrel"/>
</dbReference>
<dbReference type="Pfam" id="PF03922">
    <property type="entry name" value="OmpW"/>
    <property type="match status" value="1"/>
</dbReference>
<evidence type="ECO:0000313" key="4">
    <source>
        <dbReference type="Proteomes" id="UP000321523"/>
    </source>
</evidence>
<gene>
    <name evidence="3" type="ORF">SAE02_60590</name>
</gene>
<comment type="similarity">
    <text evidence="1">Belongs to the OmpW/AlkL family.</text>
</comment>
<dbReference type="EMBL" id="BJYZ01000033">
    <property type="protein sequence ID" value="GEO41911.1"/>
    <property type="molecule type" value="Genomic_DNA"/>
</dbReference>
<feature type="signal peptide" evidence="2">
    <location>
        <begin position="1"/>
        <end position="29"/>
    </location>
</feature>
<organism evidence="3 4">
    <name type="scientific">Skermanella aerolata</name>
    <dbReference type="NCBI Taxonomy" id="393310"/>
    <lineage>
        <taxon>Bacteria</taxon>
        <taxon>Pseudomonadati</taxon>
        <taxon>Pseudomonadota</taxon>
        <taxon>Alphaproteobacteria</taxon>
        <taxon>Rhodospirillales</taxon>
        <taxon>Azospirillaceae</taxon>
        <taxon>Skermanella</taxon>
    </lineage>
</organism>
<dbReference type="InterPro" id="IPR000758">
    <property type="entry name" value="Enterovir_OMP"/>
</dbReference>
<proteinExistence type="inferred from homology"/>
<dbReference type="PROSITE" id="PS00695">
    <property type="entry name" value="ENT_VIR_OMP_2"/>
    <property type="match status" value="1"/>
</dbReference>
<dbReference type="RefSeq" id="WP_044434626.1">
    <property type="nucleotide sequence ID" value="NZ_BJYZ01000033.1"/>
</dbReference>
<dbReference type="Proteomes" id="UP000321523">
    <property type="component" value="Unassembled WGS sequence"/>
</dbReference>
<comment type="caution">
    <text evidence="3">The sequence shown here is derived from an EMBL/GenBank/DDBJ whole genome shotgun (WGS) entry which is preliminary data.</text>
</comment>
<evidence type="ECO:0000313" key="3">
    <source>
        <dbReference type="EMBL" id="GEO41911.1"/>
    </source>
</evidence>
<dbReference type="OrthoDB" id="9807574at2"/>
<dbReference type="SUPFAM" id="SSF56925">
    <property type="entry name" value="OMPA-like"/>
    <property type="match status" value="1"/>
</dbReference>
<dbReference type="GO" id="GO:0019867">
    <property type="term" value="C:outer membrane"/>
    <property type="evidence" value="ECO:0007669"/>
    <property type="project" value="InterPro"/>
</dbReference>
<protein>
    <submittedName>
        <fullName evidence="3">Outer membrane protein</fullName>
    </submittedName>
</protein>
<dbReference type="GO" id="GO:0055085">
    <property type="term" value="P:transmembrane transport"/>
    <property type="evidence" value="ECO:0007669"/>
    <property type="project" value="TreeGrafter"/>
</dbReference>
<dbReference type="PANTHER" id="PTHR36920:SF1">
    <property type="entry name" value="OUTER MEMBRANE PROTEIN W"/>
    <property type="match status" value="1"/>
</dbReference>
<dbReference type="AlphaFoldDB" id="A0A512DZL3"/>
<reference evidence="3 4" key="1">
    <citation type="submission" date="2019-07" db="EMBL/GenBank/DDBJ databases">
        <title>Whole genome shotgun sequence of Skermanella aerolata NBRC 106429.</title>
        <authorList>
            <person name="Hosoyama A."/>
            <person name="Uohara A."/>
            <person name="Ohji S."/>
            <person name="Ichikawa N."/>
        </authorList>
    </citation>
    <scope>NUCLEOTIDE SEQUENCE [LARGE SCALE GENOMIC DNA]</scope>
    <source>
        <strain evidence="3 4">NBRC 106429</strain>
    </source>
</reference>
<sequence>MSRSWRVACAVSALTAALYAAGTPAPASAEEIAFKPKAAGDINIRLRGIGVVPTERGDIKTASGVDTTLNARLGNAYVPEVDVSYFLTPNIALELIAATTKHEVDASNGLDMGSVWLLPPTLTVQYHFAPTARFSPYVGAGLNYTIFYNEKKGALRSISYDDNIGYALQAGIDYAIAGAWSLNLDVKKLWLNTDVKANLGGTALKADVDINPWIFGVGVGYRF</sequence>
<accession>A0A512DZL3</accession>
<evidence type="ECO:0000256" key="2">
    <source>
        <dbReference type="SAM" id="SignalP"/>
    </source>
</evidence>
<feature type="chain" id="PRO_5022035215" evidence="2">
    <location>
        <begin position="30"/>
        <end position="223"/>
    </location>
</feature>
<keyword evidence="2" id="KW-0732">Signal</keyword>
<dbReference type="InterPro" id="IPR005618">
    <property type="entry name" value="OMPW"/>
</dbReference>
<keyword evidence="4" id="KW-1185">Reference proteome</keyword>